<evidence type="ECO:0000313" key="2">
    <source>
        <dbReference type="EMBL" id="NIC05715.1"/>
    </source>
</evidence>
<sequence length="113" mass="12850">MTHIAKTPEPPYYAVIFTSLRTAGDNGYGLMAERMAELAAQQPGFLGLESAREELGVTVSYWDSLEAIQQWKRHVEHREAQRLGRNDWYAAFQVRIAKVERDYAFGNRDGSEG</sequence>
<keyword evidence="2" id="KW-0560">Oxidoreductase</keyword>
<dbReference type="Proteomes" id="UP001318321">
    <property type="component" value="Unassembled WGS sequence"/>
</dbReference>
<dbReference type="InterPro" id="IPR011008">
    <property type="entry name" value="Dimeric_a/b-barrel"/>
</dbReference>
<dbReference type="EMBL" id="JAAQTO010000023">
    <property type="protein sequence ID" value="NIC05715.1"/>
    <property type="molecule type" value="Genomic_DNA"/>
</dbReference>
<evidence type="ECO:0000259" key="1">
    <source>
        <dbReference type="Pfam" id="PF03992"/>
    </source>
</evidence>
<evidence type="ECO:0000313" key="3">
    <source>
        <dbReference type="Proteomes" id="UP001318321"/>
    </source>
</evidence>
<dbReference type="RefSeq" id="WP_167113518.1">
    <property type="nucleotide sequence ID" value="NZ_JAAQTO010000023.1"/>
</dbReference>
<dbReference type="SUPFAM" id="SSF54909">
    <property type="entry name" value="Dimeric alpha+beta barrel"/>
    <property type="match status" value="1"/>
</dbReference>
<dbReference type="InterPro" id="IPR007138">
    <property type="entry name" value="ABM_dom"/>
</dbReference>
<reference evidence="2 3" key="1">
    <citation type="submission" date="2020-03" db="EMBL/GenBank/DDBJ databases">
        <title>Identification of Halomonas strains.</title>
        <authorList>
            <person name="Xiao Z."/>
            <person name="Dong F."/>
            <person name="Wang Z."/>
            <person name="Zhao J.-Y."/>
        </authorList>
    </citation>
    <scope>NUCLEOTIDE SEQUENCE [LARGE SCALE GENOMIC DNA]</scope>
    <source>
        <strain evidence="2 3">DX6</strain>
    </source>
</reference>
<dbReference type="GO" id="GO:0004497">
    <property type="term" value="F:monooxygenase activity"/>
    <property type="evidence" value="ECO:0007669"/>
    <property type="project" value="UniProtKB-KW"/>
</dbReference>
<dbReference type="Gene3D" id="3.30.70.100">
    <property type="match status" value="1"/>
</dbReference>
<comment type="caution">
    <text evidence="2">The sequence shown here is derived from an EMBL/GenBank/DDBJ whole genome shotgun (WGS) entry which is preliminary data.</text>
</comment>
<organism evidence="2 3">
    <name type="scientific">Billgrantia bachuensis</name>
    <dbReference type="NCBI Taxonomy" id="2717286"/>
    <lineage>
        <taxon>Bacteria</taxon>
        <taxon>Pseudomonadati</taxon>
        <taxon>Pseudomonadota</taxon>
        <taxon>Gammaproteobacteria</taxon>
        <taxon>Oceanospirillales</taxon>
        <taxon>Halomonadaceae</taxon>
        <taxon>Billgrantia</taxon>
    </lineage>
</organism>
<dbReference type="InterPro" id="IPR052936">
    <property type="entry name" value="Jasmonate_Hydroxylase-like"/>
</dbReference>
<accession>A0ABX0PR84</accession>
<dbReference type="PANTHER" id="PTHR37811">
    <property type="entry name" value="BLL5343 PROTEIN"/>
    <property type="match status" value="1"/>
</dbReference>
<dbReference type="Pfam" id="PF03992">
    <property type="entry name" value="ABM"/>
    <property type="match status" value="1"/>
</dbReference>
<protein>
    <submittedName>
        <fullName evidence="2">Antibiotic biosynthesis monooxygenase</fullName>
    </submittedName>
</protein>
<keyword evidence="2" id="KW-0503">Monooxygenase</keyword>
<name>A0ABX0PR84_9GAMM</name>
<keyword evidence="3" id="KW-1185">Reference proteome</keyword>
<dbReference type="PANTHER" id="PTHR37811:SF2">
    <property type="entry name" value="ABM DOMAIN-CONTAINING PROTEIN"/>
    <property type="match status" value="1"/>
</dbReference>
<proteinExistence type="predicted"/>
<gene>
    <name evidence="2" type="ORF">HBJ55_09785</name>
</gene>
<feature type="domain" description="ABM" evidence="1">
    <location>
        <begin position="32"/>
        <end position="82"/>
    </location>
</feature>